<evidence type="ECO:0000256" key="1">
    <source>
        <dbReference type="ARBA" id="ARBA00022801"/>
    </source>
</evidence>
<keyword evidence="4" id="KW-1185">Reference proteome</keyword>
<dbReference type="PANTHER" id="PTHR23088">
    <property type="entry name" value="NITRILASE-RELATED"/>
    <property type="match status" value="1"/>
</dbReference>
<dbReference type="KEGG" id="moz:MoryE10_32790"/>
<dbReference type="Proteomes" id="UP000824988">
    <property type="component" value="Chromosome"/>
</dbReference>
<feature type="domain" description="CN hydrolase" evidence="2">
    <location>
        <begin position="11"/>
        <end position="263"/>
    </location>
</feature>
<proteinExistence type="predicted"/>
<gene>
    <name evidence="3" type="ORF">MoryE10_32790</name>
</gene>
<dbReference type="InterPro" id="IPR003010">
    <property type="entry name" value="C-N_Hydrolase"/>
</dbReference>
<reference evidence="3" key="1">
    <citation type="submission" date="2019-06" db="EMBL/GenBank/DDBJ databases">
        <title>Complete genome sequence of Methylogaea oryzae strain JCM16910.</title>
        <authorList>
            <person name="Asakawa S."/>
        </authorList>
    </citation>
    <scope>NUCLEOTIDE SEQUENCE</scope>
    <source>
        <strain evidence="3">E10</strain>
    </source>
</reference>
<dbReference type="InterPro" id="IPR045254">
    <property type="entry name" value="Nit1/2_C-N_Hydrolase"/>
</dbReference>
<dbReference type="PROSITE" id="PS50263">
    <property type="entry name" value="CN_HYDROLASE"/>
    <property type="match status" value="1"/>
</dbReference>
<dbReference type="AlphaFoldDB" id="A0A8D5AIM2"/>
<dbReference type="CDD" id="cd07572">
    <property type="entry name" value="nit"/>
    <property type="match status" value="1"/>
</dbReference>
<dbReference type="RefSeq" id="WP_246598908.1">
    <property type="nucleotide sequence ID" value="NZ_AP019782.1"/>
</dbReference>
<evidence type="ECO:0000313" key="4">
    <source>
        <dbReference type="Proteomes" id="UP000824988"/>
    </source>
</evidence>
<protein>
    <submittedName>
        <fullName evidence="3">Nitrilase</fullName>
    </submittedName>
</protein>
<dbReference type="GO" id="GO:0016811">
    <property type="term" value="F:hydrolase activity, acting on carbon-nitrogen (but not peptide) bonds, in linear amides"/>
    <property type="evidence" value="ECO:0007669"/>
    <property type="project" value="InterPro"/>
</dbReference>
<keyword evidence="1" id="KW-0378">Hydrolase</keyword>
<dbReference type="EMBL" id="AP019782">
    <property type="protein sequence ID" value="BBL72673.1"/>
    <property type="molecule type" value="Genomic_DNA"/>
</dbReference>
<organism evidence="3 4">
    <name type="scientific">Methylogaea oryzae</name>
    <dbReference type="NCBI Taxonomy" id="1295382"/>
    <lineage>
        <taxon>Bacteria</taxon>
        <taxon>Pseudomonadati</taxon>
        <taxon>Pseudomonadota</taxon>
        <taxon>Gammaproteobacteria</taxon>
        <taxon>Methylococcales</taxon>
        <taxon>Methylococcaceae</taxon>
        <taxon>Methylogaea</taxon>
    </lineage>
</organism>
<evidence type="ECO:0000259" key="2">
    <source>
        <dbReference type="PROSITE" id="PS50263"/>
    </source>
</evidence>
<name>A0A8D5AIM2_9GAMM</name>
<sequence length="284" mass="30615">MSTNSPGAKAAGKTICAAIQMASSPNVSANLMEAERLVAKAAEAGAKLVALPENFALMGQHDTDKLAHAEREGGGPIQESLARMAAQNGVWVVGGTMPIAGEAPNKVRAACLVFDDQGKQVARYDKIHMFDVNVPGSEEQYRESETIEAGRHPLVLDTPFGRMGVAICYDLRFPELFRLMAAESMDFLVVPAAFTAKTGAAHWELLIRARAVENLCYVIAPNQGGFHVNGRETFGHSMLVGPWGEILASLPTGAGVVCGEIDLELMSRVRRAFPALEHRRMQCR</sequence>
<dbReference type="PANTHER" id="PTHR23088:SF27">
    <property type="entry name" value="DEAMINATED GLUTATHIONE AMIDASE"/>
    <property type="match status" value="1"/>
</dbReference>
<accession>A0A8D5AIM2</accession>
<dbReference type="Pfam" id="PF00795">
    <property type="entry name" value="CN_hydrolase"/>
    <property type="match status" value="1"/>
</dbReference>
<evidence type="ECO:0000313" key="3">
    <source>
        <dbReference type="EMBL" id="BBL72673.1"/>
    </source>
</evidence>